<name>Q6IJ33_DROME</name>
<reference evidence="1" key="1">
    <citation type="journal article" date="2003" name="Genome Biol.">
        <title>An integrated gene annotation and transcriptional profiling approach towards the full gene content of the Drosophila genome.</title>
        <authorList>
            <person name="Hild M."/>
            <person name="Beckmann B."/>
            <person name="Haas S.A."/>
            <person name="Koch B."/>
            <person name="Solovyev V."/>
            <person name="Busold C."/>
            <person name="Fellenberg K."/>
            <person name="Boutros M."/>
            <person name="Vingron M."/>
            <person name="Sauer F."/>
            <person name="Hoheisel J.D."/>
            <person name="Paro R."/>
        </authorList>
    </citation>
    <scope>NUCLEOTIDE SEQUENCE</scope>
</reference>
<accession>Q6IJ33</accession>
<protein>
    <submittedName>
        <fullName evidence="1">HDC16059</fullName>
    </submittedName>
</protein>
<evidence type="ECO:0000313" key="1">
    <source>
        <dbReference type="EMBL" id="DAA04388.1"/>
    </source>
</evidence>
<organism evidence="1">
    <name type="scientific">Drosophila melanogaster</name>
    <name type="common">Fruit fly</name>
    <dbReference type="NCBI Taxonomy" id="7227"/>
    <lineage>
        <taxon>Eukaryota</taxon>
        <taxon>Metazoa</taxon>
        <taxon>Ecdysozoa</taxon>
        <taxon>Arthropoda</taxon>
        <taxon>Hexapoda</taxon>
        <taxon>Insecta</taxon>
        <taxon>Pterygota</taxon>
        <taxon>Neoptera</taxon>
        <taxon>Endopterygota</taxon>
        <taxon>Diptera</taxon>
        <taxon>Brachycera</taxon>
        <taxon>Muscomorpha</taxon>
        <taxon>Ephydroidea</taxon>
        <taxon>Drosophilidae</taxon>
        <taxon>Drosophila</taxon>
        <taxon>Sophophora</taxon>
    </lineage>
</organism>
<gene>
    <name evidence="1" type="ORF">HDC16059</name>
</gene>
<proteinExistence type="predicted"/>
<sequence>MKQVFDQFVMGDQKSLLVLAGSRSMANWEPAFSNLVSQPLVGNTSVRQCKFDTRINTRFVKRTLLRPSSCLGLLQQEDRLDAHP</sequence>
<dbReference type="EMBL" id="BK002883">
    <property type="protein sequence ID" value="DAA04388.1"/>
    <property type="molecule type" value="Genomic_DNA"/>
</dbReference>
<dbReference type="AlphaFoldDB" id="Q6IJ33"/>